<keyword evidence="2" id="KW-0053">Apoptosis</keyword>
<dbReference type="GO" id="GO:0008631">
    <property type="term" value="P:intrinsic apoptotic signaling pathway in response to oxidative stress"/>
    <property type="evidence" value="ECO:0007669"/>
    <property type="project" value="TreeGrafter"/>
</dbReference>
<evidence type="ECO:0000313" key="7">
    <source>
        <dbReference type="Ensembl" id="ENSMAMP00000014108.2"/>
    </source>
</evidence>
<evidence type="ECO:0000256" key="3">
    <source>
        <dbReference type="ARBA" id="ARBA00022946"/>
    </source>
</evidence>
<dbReference type="STRING" id="205130.ENSMAMP00000014108"/>
<dbReference type="GO" id="GO:0043065">
    <property type="term" value="P:positive regulation of apoptotic process"/>
    <property type="evidence" value="ECO:0007669"/>
    <property type="project" value="UniProtKB-ARBA"/>
</dbReference>
<organism evidence="7 8">
    <name type="scientific">Mastacembelus armatus</name>
    <name type="common">zig-zag eel</name>
    <dbReference type="NCBI Taxonomy" id="205130"/>
    <lineage>
        <taxon>Eukaryota</taxon>
        <taxon>Metazoa</taxon>
        <taxon>Chordata</taxon>
        <taxon>Craniata</taxon>
        <taxon>Vertebrata</taxon>
        <taxon>Euteleostomi</taxon>
        <taxon>Actinopterygii</taxon>
        <taxon>Neopterygii</taxon>
        <taxon>Teleostei</taxon>
        <taxon>Neoteleostei</taxon>
        <taxon>Acanthomorphata</taxon>
        <taxon>Anabantaria</taxon>
        <taxon>Synbranchiformes</taxon>
        <taxon>Mastacembelidae</taxon>
        <taxon>Mastacembelus</taxon>
    </lineage>
</organism>
<evidence type="ECO:0000256" key="2">
    <source>
        <dbReference type="ARBA" id="ARBA00022703"/>
    </source>
</evidence>
<proteinExistence type="inferred from homology"/>
<dbReference type="AlphaFoldDB" id="A0A3Q3LJ17"/>
<dbReference type="InterPro" id="IPR015142">
    <property type="entry name" value="Smac_DIABLO"/>
</dbReference>
<evidence type="ECO:0000256" key="5">
    <source>
        <dbReference type="ARBA" id="ARBA00033049"/>
    </source>
</evidence>
<name>A0A3Q3LJ17_9TELE</name>
<dbReference type="GO" id="GO:0051402">
    <property type="term" value="P:neuron apoptotic process"/>
    <property type="evidence" value="ECO:0007669"/>
    <property type="project" value="TreeGrafter"/>
</dbReference>
<keyword evidence="8" id="KW-1185">Reference proteome</keyword>
<protein>
    <recommendedName>
        <fullName evidence="5">Direct IAP-binding protein with low pI</fullName>
    </recommendedName>
</protein>
<dbReference type="FunFam" id="1.20.58.70:FF:000012">
    <property type="entry name" value="diablo homolog, mitochondrial isoform X1"/>
    <property type="match status" value="1"/>
</dbReference>
<dbReference type="PANTHER" id="PTHR32247">
    <property type="entry name" value="DIABLO HOMOLOG, MITOCHONDRIAL"/>
    <property type="match status" value="1"/>
</dbReference>
<evidence type="ECO:0000313" key="8">
    <source>
        <dbReference type="Proteomes" id="UP000261640"/>
    </source>
</evidence>
<evidence type="ECO:0000256" key="4">
    <source>
        <dbReference type="ARBA" id="ARBA00023128"/>
    </source>
</evidence>
<dbReference type="GO" id="GO:0005739">
    <property type="term" value="C:mitochondrion"/>
    <property type="evidence" value="ECO:0007669"/>
    <property type="project" value="UniProtKB-SubCell"/>
</dbReference>
<reference evidence="7" key="1">
    <citation type="submission" date="2025-08" db="UniProtKB">
        <authorList>
            <consortium name="Ensembl"/>
        </authorList>
    </citation>
    <scope>IDENTIFICATION</scope>
</reference>
<dbReference type="Gene3D" id="1.20.58.70">
    <property type="match status" value="1"/>
</dbReference>
<dbReference type="GeneTree" id="ENSGT00390000007237"/>
<dbReference type="Ensembl" id="ENSMAMT00000014491.2">
    <property type="protein sequence ID" value="ENSMAMP00000014108.2"/>
    <property type="gene ID" value="ENSMAMG00000009562.2"/>
</dbReference>
<reference evidence="7" key="2">
    <citation type="submission" date="2025-09" db="UniProtKB">
        <authorList>
            <consortium name="Ensembl"/>
        </authorList>
    </citation>
    <scope>IDENTIFICATION</scope>
</reference>
<dbReference type="InParanoid" id="A0A3Q3LJ17"/>
<keyword evidence="4" id="KW-0496">Mitochondrion</keyword>
<keyword evidence="3" id="KW-0809">Transit peptide</keyword>
<dbReference type="Pfam" id="PF09057">
    <property type="entry name" value="Smac_DIABLO"/>
    <property type="match status" value="1"/>
</dbReference>
<evidence type="ECO:0000256" key="6">
    <source>
        <dbReference type="ARBA" id="ARBA00046319"/>
    </source>
</evidence>
<comment type="subcellular location">
    <subcellularLocation>
        <location evidence="1">Mitochondrion</location>
    </subcellularLocation>
</comment>
<evidence type="ECO:0000256" key="1">
    <source>
        <dbReference type="ARBA" id="ARBA00004173"/>
    </source>
</evidence>
<accession>A0A3Q3LJ17</accession>
<dbReference type="Proteomes" id="UP000261640">
    <property type="component" value="Unplaced"/>
</dbReference>
<dbReference type="PANTHER" id="PTHR32247:SF4">
    <property type="entry name" value="DIRECT IAP-BINDING PROTEIN WITH LOW PI"/>
    <property type="match status" value="1"/>
</dbReference>
<sequence>MQAVRQCSVCASRAAGGLLRNQTEFSLLTNKSMLRRGAACVRVLSRSDSAPFKCTKPGVQKLGELAGPVHMSKAPLGVGRSICAVPFTQQVENLSHDSLIRRAASVVTDSSSTFLSQTTLALIDALTDYSKAVHTRIALQRRYLASLGKLTPAEEDSLRQVINVQRAEVSFDRLNECKRFESSWVNAVSLCKMAAEAAYTSGGEQASLTMRANIQVAQSQVEEARKMSVDADKKLAETKVEEIQRMAEYAASLEDSEEHEVHEAYLRED</sequence>
<dbReference type="SUPFAM" id="SSF46984">
    <property type="entry name" value="Smac/diablo"/>
    <property type="match status" value="1"/>
</dbReference>
<dbReference type="InterPro" id="IPR009062">
    <property type="entry name" value="Smac/DIABLO-like_sf"/>
</dbReference>
<comment type="similarity">
    <text evidence="6">Belongs to the Smac/DIABLO protein family.</text>
</comment>